<keyword evidence="5 9" id="KW-0064">Aspartyl protease</keyword>
<comment type="catalytic activity">
    <reaction evidence="9 10">
        <text>Release of signal peptides from bacterial membrane prolipoproteins. Hydrolyzes -Xaa-Yaa-Zaa-|-(S,diacylglyceryl)Cys-, in which Xaa is hydrophobic (preferably Leu), and Yaa (Ala or Ser) and Zaa (Gly or Ala) have small, neutral side chains.</text>
        <dbReference type="EC" id="3.4.23.36"/>
    </reaction>
</comment>
<evidence type="ECO:0000256" key="11">
    <source>
        <dbReference type="RuleBase" id="RU004181"/>
    </source>
</evidence>
<evidence type="ECO:0000256" key="2">
    <source>
        <dbReference type="ARBA" id="ARBA00022475"/>
    </source>
</evidence>
<evidence type="ECO:0000256" key="6">
    <source>
        <dbReference type="ARBA" id="ARBA00022801"/>
    </source>
</evidence>
<accession>A0A545UAB4</accession>
<comment type="pathway">
    <text evidence="9">Protein modification; lipoprotein biosynthesis (signal peptide cleavage).</text>
</comment>
<dbReference type="Proteomes" id="UP000315439">
    <property type="component" value="Unassembled WGS sequence"/>
</dbReference>
<dbReference type="EMBL" id="VIKS01000010">
    <property type="protein sequence ID" value="TQV86402.1"/>
    <property type="molecule type" value="Genomic_DNA"/>
</dbReference>
<sequence>MPNADLVSTEKLKPLQTGLQWLWLTILFFIVDQVTKHLAVAYIEPYETIEVMPFFNLVIRYNPGAAFSFLADAGGWQVFFFSAVSILVSLGILYWMYTIPAAQKWLSCALALILAGALGNLYDRLTLGEVVDFIDWYYQDYHWPAFNIADSVILLGAAMMLIDSFINPEEKQDVRKK</sequence>
<keyword evidence="6 9" id="KW-0378">Hydrolase</keyword>
<feature type="transmembrane region" description="Helical" evidence="9">
    <location>
        <begin position="21"/>
        <end position="43"/>
    </location>
</feature>
<evidence type="ECO:0000256" key="10">
    <source>
        <dbReference type="RuleBase" id="RU000594"/>
    </source>
</evidence>
<comment type="function">
    <text evidence="9 10">This protein specifically catalyzes the removal of signal peptides from prolipoproteins.</text>
</comment>
<comment type="caution">
    <text evidence="12">The sequence shown here is derived from an EMBL/GenBank/DDBJ whole genome shotgun (WGS) entry which is preliminary data.</text>
</comment>
<feature type="active site" evidence="9">
    <location>
        <position position="132"/>
    </location>
</feature>
<dbReference type="Pfam" id="PF01252">
    <property type="entry name" value="Peptidase_A8"/>
    <property type="match status" value="1"/>
</dbReference>
<dbReference type="GO" id="GO:0006508">
    <property type="term" value="P:proteolysis"/>
    <property type="evidence" value="ECO:0007669"/>
    <property type="project" value="UniProtKB-KW"/>
</dbReference>
<evidence type="ECO:0000256" key="7">
    <source>
        <dbReference type="ARBA" id="ARBA00022989"/>
    </source>
</evidence>
<dbReference type="GO" id="GO:0004190">
    <property type="term" value="F:aspartic-type endopeptidase activity"/>
    <property type="evidence" value="ECO:0007669"/>
    <property type="project" value="UniProtKB-UniRule"/>
</dbReference>
<evidence type="ECO:0000256" key="8">
    <source>
        <dbReference type="ARBA" id="ARBA00023136"/>
    </source>
</evidence>
<dbReference type="GO" id="GO:0005886">
    <property type="term" value="C:plasma membrane"/>
    <property type="evidence" value="ECO:0007669"/>
    <property type="project" value="UniProtKB-SubCell"/>
</dbReference>
<feature type="transmembrane region" description="Helical" evidence="9">
    <location>
        <begin position="76"/>
        <end position="97"/>
    </location>
</feature>
<evidence type="ECO:0000256" key="4">
    <source>
        <dbReference type="ARBA" id="ARBA00022692"/>
    </source>
</evidence>
<dbReference type="HAMAP" id="MF_00161">
    <property type="entry name" value="LspA"/>
    <property type="match status" value="1"/>
</dbReference>
<keyword evidence="2 9" id="KW-1003">Cell membrane</keyword>
<comment type="subcellular location">
    <subcellularLocation>
        <location evidence="9">Cell membrane</location>
        <topology evidence="9">Multi-pass membrane protein</topology>
    </subcellularLocation>
</comment>
<keyword evidence="3 9" id="KW-0645">Protease</keyword>
<feature type="transmembrane region" description="Helical" evidence="9">
    <location>
        <begin position="104"/>
        <end position="122"/>
    </location>
</feature>
<proteinExistence type="inferred from homology"/>
<keyword evidence="8 9" id="KW-0472">Membrane</keyword>
<evidence type="ECO:0000256" key="1">
    <source>
        <dbReference type="ARBA" id="ARBA00006139"/>
    </source>
</evidence>
<dbReference type="EC" id="3.4.23.36" evidence="9"/>
<keyword evidence="13" id="KW-1185">Reference proteome</keyword>
<name>A0A545UAB4_9GAMM</name>
<dbReference type="OrthoDB" id="9810259at2"/>
<gene>
    <name evidence="9" type="primary">lspA</name>
    <name evidence="12" type="ORF">FLL46_15905</name>
</gene>
<evidence type="ECO:0000256" key="5">
    <source>
        <dbReference type="ARBA" id="ARBA00022750"/>
    </source>
</evidence>
<organism evidence="12 13">
    <name type="scientific">Aliikangiella coralliicola</name>
    <dbReference type="NCBI Taxonomy" id="2592383"/>
    <lineage>
        <taxon>Bacteria</taxon>
        <taxon>Pseudomonadati</taxon>
        <taxon>Pseudomonadota</taxon>
        <taxon>Gammaproteobacteria</taxon>
        <taxon>Oceanospirillales</taxon>
        <taxon>Pleioneaceae</taxon>
        <taxon>Aliikangiella</taxon>
    </lineage>
</organism>
<dbReference type="PRINTS" id="PR00781">
    <property type="entry name" value="LIPOSIGPTASE"/>
</dbReference>
<dbReference type="NCBIfam" id="TIGR00077">
    <property type="entry name" value="lspA"/>
    <property type="match status" value="1"/>
</dbReference>
<keyword evidence="12" id="KW-0449">Lipoprotein</keyword>
<feature type="active site" evidence="9">
    <location>
        <position position="150"/>
    </location>
</feature>
<evidence type="ECO:0000313" key="13">
    <source>
        <dbReference type="Proteomes" id="UP000315439"/>
    </source>
</evidence>
<dbReference type="PANTHER" id="PTHR33695:SF1">
    <property type="entry name" value="LIPOPROTEIN SIGNAL PEPTIDASE"/>
    <property type="match status" value="1"/>
</dbReference>
<comment type="similarity">
    <text evidence="1 9 11">Belongs to the peptidase A8 family.</text>
</comment>
<dbReference type="UniPathway" id="UPA00665"/>
<evidence type="ECO:0000313" key="12">
    <source>
        <dbReference type="EMBL" id="TQV86402.1"/>
    </source>
</evidence>
<keyword evidence="7 9" id="KW-1133">Transmembrane helix</keyword>
<evidence type="ECO:0000256" key="3">
    <source>
        <dbReference type="ARBA" id="ARBA00022670"/>
    </source>
</evidence>
<dbReference type="PROSITE" id="PS00855">
    <property type="entry name" value="SPASE_II"/>
    <property type="match status" value="1"/>
</dbReference>
<evidence type="ECO:0000256" key="9">
    <source>
        <dbReference type="HAMAP-Rule" id="MF_00161"/>
    </source>
</evidence>
<dbReference type="AlphaFoldDB" id="A0A545UAB4"/>
<dbReference type="PANTHER" id="PTHR33695">
    <property type="entry name" value="LIPOPROTEIN SIGNAL PEPTIDASE"/>
    <property type="match status" value="1"/>
</dbReference>
<keyword evidence="4 9" id="KW-0812">Transmembrane</keyword>
<dbReference type="InterPro" id="IPR001872">
    <property type="entry name" value="Peptidase_A8"/>
</dbReference>
<dbReference type="RefSeq" id="WP_142932325.1">
    <property type="nucleotide sequence ID" value="NZ_ML660166.1"/>
</dbReference>
<feature type="transmembrane region" description="Helical" evidence="9">
    <location>
        <begin position="142"/>
        <end position="166"/>
    </location>
</feature>
<protein>
    <recommendedName>
        <fullName evidence="9">Lipoprotein signal peptidase</fullName>
        <ecNumber evidence="9">3.4.23.36</ecNumber>
    </recommendedName>
    <alternativeName>
        <fullName evidence="9">Prolipoprotein signal peptidase</fullName>
    </alternativeName>
    <alternativeName>
        <fullName evidence="9">Signal peptidase II</fullName>
        <shortName evidence="9">SPase II</shortName>
    </alternativeName>
</protein>
<reference evidence="12 13" key="1">
    <citation type="submission" date="2019-07" db="EMBL/GenBank/DDBJ databases">
        <title>Draft genome for Aliikangiella sp. M105.</title>
        <authorList>
            <person name="Wang G."/>
        </authorList>
    </citation>
    <scope>NUCLEOTIDE SEQUENCE [LARGE SCALE GENOMIC DNA]</scope>
    <source>
        <strain evidence="12 13">M105</strain>
    </source>
</reference>